<dbReference type="InterPro" id="IPR052521">
    <property type="entry name" value="Cell_div_SPOR-domain"/>
</dbReference>
<feature type="domain" description="SPOR" evidence="3">
    <location>
        <begin position="233"/>
        <end position="313"/>
    </location>
</feature>
<evidence type="ECO:0000256" key="1">
    <source>
        <dbReference type="SAM" id="MobiDB-lite"/>
    </source>
</evidence>
<evidence type="ECO:0000313" key="5">
    <source>
        <dbReference type="Proteomes" id="UP000266327"/>
    </source>
</evidence>
<dbReference type="InterPro" id="IPR036680">
    <property type="entry name" value="SPOR-like_sf"/>
</dbReference>
<dbReference type="GO" id="GO:0032153">
    <property type="term" value="C:cell division site"/>
    <property type="evidence" value="ECO:0007669"/>
    <property type="project" value="TreeGrafter"/>
</dbReference>
<protein>
    <recommendedName>
        <fullName evidence="3">SPOR domain-containing protein</fullName>
    </recommendedName>
</protein>
<dbReference type="RefSeq" id="WP_119784217.1">
    <property type="nucleotide sequence ID" value="NZ_QYUQ01000002.1"/>
</dbReference>
<evidence type="ECO:0000256" key="2">
    <source>
        <dbReference type="SAM" id="Phobius"/>
    </source>
</evidence>
<dbReference type="AlphaFoldDB" id="A0A3A3FYQ1"/>
<keyword evidence="2" id="KW-1133">Transmembrane helix</keyword>
<dbReference type="InterPro" id="IPR007730">
    <property type="entry name" value="SPOR-like_dom"/>
</dbReference>
<feature type="region of interest" description="Disordered" evidence="1">
    <location>
        <begin position="1"/>
        <end position="53"/>
    </location>
</feature>
<feature type="compositionally biased region" description="Low complexity" evidence="1">
    <location>
        <begin position="159"/>
        <end position="177"/>
    </location>
</feature>
<dbReference type="Proteomes" id="UP000266327">
    <property type="component" value="Unassembled WGS sequence"/>
</dbReference>
<sequence length="313" mass="33003">MSLFSFFRKNKQEAPDDDTSYSRAKDEPNPKRPRARRQSASDDAAADQILPEKKRARRRLVGAVALVLAAVIGLPMVLDSEPKPLAQDIDIKIPSKDSPAHQPQSRRLPVPVTASLGPDEQILEPVDGGGAPVAAPDARKPAMPAVVAASDAAERKEAMPAASPKAVAAEPTAAEAKVMARTEPKEKEAAKPEAPASARSAPKAPADEDKEAARAKAILEGKGVTDAGKAPADKKPGKYMIQVAALASQDKINELRSKLKAAGIASQTQKIPTANGERTRVRVGPFASKEEAEKTRARLVKLGLNGSLVPLGE</sequence>
<dbReference type="GO" id="GO:0030428">
    <property type="term" value="C:cell septum"/>
    <property type="evidence" value="ECO:0007669"/>
    <property type="project" value="TreeGrafter"/>
</dbReference>
<dbReference type="GO" id="GO:0042834">
    <property type="term" value="F:peptidoglycan binding"/>
    <property type="evidence" value="ECO:0007669"/>
    <property type="project" value="InterPro"/>
</dbReference>
<proteinExistence type="predicted"/>
<name>A0A3A3FYQ1_9BURK</name>
<feature type="compositionally biased region" description="Low complexity" evidence="1">
    <location>
        <begin position="192"/>
        <end position="204"/>
    </location>
</feature>
<keyword evidence="2" id="KW-0812">Transmembrane</keyword>
<dbReference type="EMBL" id="QYUQ01000002">
    <property type="protein sequence ID" value="RJG00761.1"/>
    <property type="molecule type" value="Genomic_DNA"/>
</dbReference>
<dbReference type="Gene3D" id="3.30.70.1070">
    <property type="entry name" value="Sporulation related repeat"/>
    <property type="match status" value="1"/>
</dbReference>
<feature type="compositionally biased region" description="Basic and acidic residues" evidence="1">
    <location>
        <begin position="178"/>
        <end position="191"/>
    </location>
</feature>
<dbReference type="Pfam" id="PF05036">
    <property type="entry name" value="SPOR"/>
    <property type="match status" value="1"/>
</dbReference>
<dbReference type="OrthoDB" id="8563804at2"/>
<dbReference type="PANTHER" id="PTHR38687">
    <property type="entry name" value="CELL DIVISION PROTEIN DEDD-RELATED"/>
    <property type="match status" value="1"/>
</dbReference>
<evidence type="ECO:0000259" key="3">
    <source>
        <dbReference type="PROSITE" id="PS51724"/>
    </source>
</evidence>
<keyword evidence="5" id="KW-1185">Reference proteome</keyword>
<feature type="compositionally biased region" description="Low complexity" evidence="1">
    <location>
        <begin position="132"/>
        <end position="151"/>
    </location>
</feature>
<comment type="caution">
    <text evidence="4">The sequence shown here is derived from an EMBL/GenBank/DDBJ whole genome shotgun (WGS) entry which is preliminary data.</text>
</comment>
<keyword evidence="2" id="KW-0472">Membrane</keyword>
<dbReference type="SUPFAM" id="SSF110997">
    <property type="entry name" value="Sporulation related repeat"/>
    <property type="match status" value="1"/>
</dbReference>
<evidence type="ECO:0000313" key="4">
    <source>
        <dbReference type="EMBL" id="RJG00761.1"/>
    </source>
</evidence>
<gene>
    <name evidence="4" type="ORF">D3878_03470</name>
</gene>
<feature type="compositionally biased region" description="Basic and acidic residues" evidence="1">
    <location>
        <begin position="205"/>
        <end position="214"/>
    </location>
</feature>
<dbReference type="GO" id="GO:0032506">
    <property type="term" value="P:cytokinetic process"/>
    <property type="evidence" value="ECO:0007669"/>
    <property type="project" value="TreeGrafter"/>
</dbReference>
<dbReference type="PROSITE" id="PS51724">
    <property type="entry name" value="SPOR"/>
    <property type="match status" value="1"/>
</dbReference>
<organism evidence="4 5">
    <name type="scientific">Noviherbaspirillum sedimenti</name>
    <dbReference type="NCBI Taxonomy" id="2320865"/>
    <lineage>
        <taxon>Bacteria</taxon>
        <taxon>Pseudomonadati</taxon>
        <taxon>Pseudomonadota</taxon>
        <taxon>Betaproteobacteria</taxon>
        <taxon>Burkholderiales</taxon>
        <taxon>Oxalobacteraceae</taxon>
        <taxon>Noviherbaspirillum</taxon>
    </lineage>
</organism>
<accession>A0A3A3FYQ1</accession>
<dbReference type="PANTHER" id="PTHR38687:SF1">
    <property type="entry name" value="CELL DIVISION PROTEIN DEDD"/>
    <property type="match status" value="1"/>
</dbReference>
<reference evidence="5" key="1">
    <citation type="submission" date="2018-09" db="EMBL/GenBank/DDBJ databases">
        <authorList>
            <person name="Zhu H."/>
        </authorList>
    </citation>
    <scope>NUCLEOTIDE SEQUENCE [LARGE SCALE GENOMIC DNA]</scope>
    <source>
        <strain evidence="5">K1S02-23</strain>
    </source>
</reference>
<feature type="transmembrane region" description="Helical" evidence="2">
    <location>
        <begin position="60"/>
        <end position="78"/>
    </location>
</feature>
<feature type="region of interest" description="Disordered" evidence="1">
    <location>
        <begin position="91"/>
        <end position="214"/>
    </location>
</feature>